<sequence>MSSGVCVCCVSVLVVLSCITAKPVSTDLQSLKQLLEEELNPGPFYAEDADAADERADRSVFGVPEGGRFRWDTVTEPITDTGNSAPDRADLLARLFKDLMRTTKRSWTRSKKGGMRSCFVVRLERIGSFSGLGC</sequence>
<dbReference type="InterPro" id="IPR002406">
    <property type="entry name" value="C_natriurtcpep"/>
</dbReference>
<dbReference type="GO" id="GO:0007168">
    <property type="term" value="P:receptor guanylyl cyclase signaling pathway"/>
    <property type="evidence" value="ECO:0007669"/>
    <property type="project" value="TreeGrafter"/>
</dbReference>
<dbReference type="GO" id="GO:0006182">
    <property type="term" value="P:cGMP biosynthetic process"/>
    <property type="evidence" value="ECO:0007669"/>
    <property type="project" value="TreeGrafter"/>
</dbReference>
<dbReference type="Ensembl" id="ENSSORT00005041290.1">
    <property type="protein sequence ID" value="ENSSORP00005040253.1"/>
    <property type="gene ID" value="ENSSORG00005018775.1"/>
</dbReference>
<dbReference type="FunCoup" id="A0A673BIT5">
    <property type="interactions" value="24"/>
</dbReference>
<dbReference type="PANTHER" id="PTHR12167">
    <property type="entry name" value="C-TYPE NATRIURETIC PEPTIDE"/>
    <property type="match status" value="1"/>
</dbReference>
<feature type="chain" id="PRO_5025548352" evidence="10">
    <location>
        <begin position="22"/>
        <end position="134"/>
    </location>
</feature>
<evidence type="ECO:0000256" key="2">
    <source>
        <dbReference type="ARBA" id="ARBA00004613"/>
    </source>
</evidence>
<name>A0A673BIT5_9TELE</name>
<evidence type="ECO:0000256" key="8">
    <source>
        <dbReference type="ARBA" id="ARBA00022858"/>
    </source>
</evidence>
<dbReference type="Pfam" id="PF00212">
    <property type="entry name" value="ANP"/>
    <property type="match status" value="1"/>
</dbReference>
<dbReference type="SMART" id="SM00183">
    <property type="entry name" value="NAT_PEP"/>
    <property type="match status" value="1"/>
</dbReference>
<dbReference type="Proteomes" id="UP000472271">
    <property type="component" value="Unassembled WGS sequence"/>
</dbReference>
<keyword evidence="8" id="KW-0838">Vasoactive</keyword>
<keyword evidence="6" id="KW-0372">Hormone</keyword>
<keyword evidence="5" id="KW-0165">Cleavage on pair of basic residues</keyword>
<dbReference type="PRINTS" id="PR00713">
    <property type="entry name" value="CNATPEPTIDE"/>
</dbReference>
<evidence type="ECO:0000256" key="3">
    <source>
        <dbReference type="ARBA" id="ARBA00009041"/>
    </source>
</evidence>
<evidence type="ECO:0000256" key="7">
    <source>
        <dbReference type="ARBA" id="ARBA00022729"/>
    </source>
</evidence>
<proteinExistence type="inferred from homology"/>
<gene>
    <name evidence="11" type="primary">nppal</name>
</gene>
<evidence type="ECO:0000256" key="6">
    <source>
        <dbReference type="ARBA" id="ARBA00022702"/>
    </source>
</evidence>
<keyword evidence="4" id="KW-0964">Secreted</keyword>
<keyword evidence="9" id="KW-1015">Disulfide bond</keyword>
<comment type="similarity">
    <text evidence="3">Belongs to the natriuretic peptide family.</text>
</comment>
<keyword evidence="7 10" id="KW-0732">Signal</keyword>
<comment type="function">
    <text evidence="1">Exhibits natriuretic and vasodepressant activity. Has cGMP-stimulating activity. May help to regulate body fluid homeostasis in a variety of aquatic environments.</text>
</comment>
<evidence type="ECO:0000256" key="10">
    <source>
        <dbReference type="SAM" id="SignalP"/>
    </source>
</evidence>
<dbReference type="GO" id="GO:0005179">
    <property type="term" value="F:hormone activity"/>
    <property type="evidence" value="ECO:0007669"/>
    <property type="project" value="UniProtKB-KW"/>
</dbReference>
<keyword evidence="12" id="KW-1185">Reference proteome</keyword>
<dbReference type="PANTHER" id="PTHR12167:SF5">
    <property type="entry name" value="C-TYPE NATRIURETIC PEPTIDE 3-LIKE PRECURSOR"/>
    <property type="match status" value="1"/>
</dbReference>
<dbReference type="OrthoDB" id="8834370at2759"/>
<evidence type="ECO:0000256" key="9">
    <source>
        <dbReference type="ARBA" id="ARBA00023157"/>
    </source>
</evidence>
<evidence type="ECO:0000313" key="12">
    <source>
        <dbReference type="Proteomes" id="UP000472271"/>
    </source>
</evidence>
<dbReference type="AlphaFoldDB" id="A0A673BIT5"/>
<feature type="signal peptide" evidence="10">
    <location>
        <begin position="1"/>
        <end position="21"/>
    </location>
</feature>
<reference evidence="11" key="2">
    <citation type="submission" date="2025-09" db="UniProtKB">
        <authorList>
            <consortium name="Ensembl"/>
        </authorList>
    </citation>
    <scope>IDENTIFICATION</scope>
</reference>
<dbReference type="GO" id="GO:0005576">
    <property type="term" value="C:extracellular region"/>
    <property type="evidence" value="ECO:0007669"/>
    <property type="project" value="UniProtKB-SubCell"/>
</dbReference>
<dbReference type="InParanoid" id="A0A673BIT5"/>
<comment type="subcellular location">
    <subcellularLocation>
        <location evidence="2">Secreted</location>
    </subcellularLocation>
</comment>
<organism evidence="11 12">
    <name type="scientific">Sphaeramia orbicularis</name>
    <name type="common">orbiculate cardinalfish</name>
    <dbReference type="NCBI Taxonomy" id="375764"/>
    <lineage>
        <taxon>Eukaryota</taxon>
        <taxon>Metazoa</taxon>
        <taxon>Chordata</taxon>
        <taxon>Craniata</taxon>
        <taxon>Vertebrata</taxon>
        <taxon>Euteleostomi</taxon>
        <taxon>Actinopterygii</taxon>
        <taxon>Neopterygii</taxon>
        <taxon>Teleostei</taxon>
        <taxon>Neoteleostei</taxon>
        <taxon>Acanthomorphata</taxon>
        <taxon>Gobiaria</taxon>
        <taxon>Kurtiformes</taxon>
        <taxon>Apogonoidei</taxon>
        <taxon>Apogonidae</taxon>
        <taxon>Apogoninae</taxon>
        <taxon>Sphaeramia</taxon>
    </lineage>
</organism>
<accession>A0A673BIT5</accession>
<dbReference type="InterPro" id="IPR000663">
    <property type="entry name" value="Natr_peptide"/>
</dbReference>
<evidence type="ECO:0000256" key="1">
    <source>
        <dbReference type="ARBA" id="ARBA00002179"/>
    </source>
</evidence>
<protein>
    <submittedName>
        <fullName evidence="11">C-type natriuretic peptide 3-like</fullName>
    </submittedName>
</protein>
<reference evidence="11" key="1">
    <citation type="submission" date="2025-08" db="UniProtKB">
        <authorList>
            <consortium name="Ensembl"/>
        </authorList>
    </citation>
    <scope>IDENTIFICATION</scope>
</reference>
<dbReference type="GO" id="GO:0097746">
    <property type="term" value="P:blood vessel diameter maintenance"/>
    <property type="evidence" value="ECO:0007669"/>
    <property type="project" value="UniProtKB-KW"/>
</dbReference>
<evidence type="ECO:0000256" key="5">
    <source>
        <dbReference type="ARBA" id="ARBA00022685"/>
    </source>
</evidence>
<evidence type="ECO:0000313" key="11">
    <source>
        <dbReference type="Ensembl" id="ENSSORP00005040253.1"/>
    </source>
</evidence>
<evidence type="ECO:0000256" key="4">
    <source>
        <dbReference type="ARBA" id="ARBA00022525"/>
    </source>
</evidence>